<dbReference type="STRING" id="1169540.A0A0G4FKV4"/>
<feature type="compositionally biased region" description="Low complexity" evidence="2">
    <location>
        <begin position="682"/>
        <end position="699"/>
    </location>
</feature>
<evidence type="ECO:0000256" key="2">
    <source>
        <dbReference type="SAM" id="MobiDB-lite"/>
    </source>
</evidence>
<proteinExistence type="predicted"/>
<feature type="region of interest" description="Disordered" evidence="2">
    <location>
        <begin position="1273"/>
        <end position="1296"/>
    </location>
</feature>
<feature type="region of interest" description="Disordered" evidence="2">
    <location>
        <begin position="934"/>
        <end position="975"/>
    </location>
</feature>
<dbReference type="Proteomes" id="UP000041254">
    <property type="component" value="Unassembled WGS sequence"/>
</dbReference>
<feature type="compositionally biased region" description="Pro residues" evidence="2">
    <location>
        <begin position="949"/>
        <end position="973"/>
    </location>
</feature>
<name>A0A0G4FKV4_VITBC</name>
<dbReference type="InParanoid" id="A0A0G4FKV4"/>
<feature type="region of interest" description="Disordered" evidence="2">
    <location>
        <begin position="103"/>
        <end position="153"/>
    </location>
</feature>
<dbReference type="OMA" id="RSHELTQ"/>
<keyword evidence="5" id="KW-1185">Reference proteome</keyword>
<feature type="domain" description="Calpain catalytic" evidence="3">
    <location>
        <begin position="202"/>
        <end position="314"/>
    </location>
</feature>
<dbReference type="PROSITE" id="PS50203">
    <property type="entry name" value="CALPAIN_CAT"/>
    <property type="match status" value="1"/>
</dbReference>
<feature type="compositionally biased region" description="Basic and acidic residues" evidence="2">
    <location>
        <begin position="1414"/>
        <end position="1431"/>
    </location>
</feature>
<dbReference type="PANTHER" id="PTHR48125:SF10">
    <property type="entry name" value="OS12G0136300 PROTEIN"/>
    <property type="match status" value="1"/>
</dbReference>
<dbReference type="EMBL" id="CDMY01000456">
    <property type="protein sequence ID" value="CEM14591.1"/>
    <property type="molecule type" value="Genomic_DNA"/>
</dbReference>
<feature type="region of interest" description="Disordered" evidence="2">
    <location>
        <begin position="483"/>
        <end position="512"/>
    </location>
</feature>
<feature type="compositionally biased region" description="Low complexity" evidence="2">
    <location>
        <begin position="35"/>
        <end position="45"/>
    </location>
</feature>
<accession>A0A0G4FKV4</accession>
<feature type="region of interest" description="Disordered" evidence="2">
    <location>
        <begin position="447"/>
        <end position="468"/>
    </location>
</feature>
<feature type="region of interest" description="Disordered" evidence="2">
    <location>
        <begin position="1401"/>
        <end position="1443"/>
    </location>
</feature>
<feature type="compositionally biased region" description="Basic and acidic residues" evidence="2">
    <location>
        <begin position="1"/>
        <end position="15"/>
    </location>
</feature>
<dbReference type="VEuPathDB" id="CryptoDB:Vbra_21398"/>
<evidence type="ECO:0000313" key="5">
    <source>
        <dbReference type="Proteomes" id="UP000041254"/>
    </source>
</evidence>
<dbReference type="OrthoDB" id="425467at2759"/>
<feature type="compositionally biased region" description="Basic and acidic residues" evidence="2">
    <location>
        <begin position="382"/>
        <end position="397"/>
    </location>
</feature>
<sequence length="1737" mass="188866">MAPKKDDKKGGKGAEADSFSSYAPREPLPPPPAPAATDFPAPQQPKHVPQMFPAFSAEDMQGEVWLPDEVDNRFVDISFNRSLLPKSVASRVKGWKRAYDLPDLEKPFEPEPPLPEVEEETAKPADAKGKKAGKDDKKKDDKAAAKKGAPTSTKPVDEVFASVLQQLQAASDDRCCVLPRADWCCRYAGLGEDERDVEWAQWVASLYRMIANHPRFFAKGTFLYECLYPQDSRGLPLVNPNGRYLMRLFIHSAWRVVEFDDVIPLDHAGVPLLPKADNPRHLWPLLLTKGLLKAFQPELAAGVQQLPIVEALTGWLPHRTTLSWSSLERCVHRNVMVSLSLKSDAAAANARRRPTTSPSPAAQEDGSVSSTAKPKKRASKRKAAEEAKEAKRPDTGVREAPALPETIVCAWQSYLLCEMADEPRQVRVKCGSMRPLGSLRRRRRLDSEYSVEDDHTPKTFPNDTQGAFDPLLAGQQQLSQRVLLSPSPSPPPLPPPPGPKTTDDGQEAPPTQQEIDDRMNDFYGELAKKWQPASDRPLPIPPDGVTYDGGCWVLWEDLLSLAGTSMVQYFLPQDYFHVAHFDGAWERRDEPFKLPVPHVCVLTLAPPPPPPEPPRGKGNRMARTGTRSRVEARRSSTGASMPPETTRPPVDEIPRLPTIFQFTPLLPLPPRTAAPPAPQQPPEGADQQQDQEQQQQQPASPRPPPPPSPPLLDEGEDAESFFFAAHTQTGELPPSCVIQGVTALLGDDKDTDHPTVALHHAHKMMQRSRTTTAATPKASQSHVGSSSGGGVSSGGSAVWEQVDGAGGCWLRGAGGDTAAMRLPFGKHLFLISMEAWTGGGRLRVAAPKVGMGEATGAQIMPLSEYLSASGHLQTVSESGSIPSPSNRYAIWSKLVLSLPESPPRDLLLSLQLPPSPPVIHPHLSLSIAPLPAPKQTTEREAPNATAASPPAPAAPASPGPPVYQQPIDPPSPLPSEFVSLPPLPLTHIPPSMIVAPSRQLLILLEGNLRELCQPAPFAAAVVGKGGCARQSEAAGEGREGEAANNNQLDLKAVSLPFDTTWEGEMRSSEHNRVLRERLTVTGDNATTATLRLTTQFPDERDTYLLLSILIPRPAPTLAPPRAPPCKEEQKTEGETAAPPPGPPPPPPAAAIEKPGEVAPGGGVSVPPLLPVCEEVLREEGRREVCIRHISLLPKVPYILECVVDPFRGSTDLTGGRWRMQLIATDTLELGRDTTQDDVERAVRSSWASAKPERPTQAKETRHKYLVARQAETTATAADATGGEEGQKERLPDPPAPTLAEFREMLVWRLQLTEREAFDALTGVGAEADQPPLTKEAFTNHPLLRQRLKLTSSQCAAVFDLLDPQATSGITRQHFITSLTPPPSPAIKALIDAQAAAAAAGGAGKDAKKAPPPKDQGKKGKEGADKGDEKGTTEAVAPSGLKRPMRDQDYVSAALCAFVRDAVRSEEDRLVTVEGTSRLLDLRDDMLLRSHELTQWLQQEKASREQTVAERQQLFDSVKELTERCRLSRSKDPGPPLTFAPQRQNLQKRVFDRRGRLTKLKETIEEGQLVLDTLEPLMKEAQESEGHYFDKALMEVAERRLRILQITHRCGELVDSAAKTAAENEALKEQAQRDAGAQGEEGIPQPPQPRPLLDQEETRELRSLNKEIDALLDTEGITVAIEGAGGEGGEATAAAGAAAAAGACKWRLSEEQLVVLRKARELAMSKKQKRATQPVVAA</sequence>
<feature type="compositionally biased region" description="Pro residues" evidence="2">
    <location>
        <begin position="666"/>
        <end position="681"/>
    </location>
</feature>
<protein>
    <recommendedName>
        <fullName evidence="3">Calpain catalytic domain-containing protein</fullName>
    </recommendedName>
</protein>
<feature type="compositionally biased region" description="Pro residues" evidence="2">
    <location>
        <begin position="1137"/>
        <end position="1148"/>
    </location>
</feature>
<dbReference type="InterPro" id="IPR001300">
    <property type="entry name" value="Peptidase_C2_calpain_cat"/>
</dbReference>
<comment type="caution">
    <text evidence="1">Lacks conserved residue(s) required for the propagation of feature annotation.</text>
</comment>
<feature type="compositionally biased region" description="Basic and acidic residues" evidence="2">
    <location>
        <begin position="120"/>
        <end position="144"/>
    </location>
</feature>
<evidence type="ECO:0000259" key="3">
    <source>
        <dbReference type="PROSITE" id="PS50203"/>
    </source>
</evidence>
<dbReference type="GO" id="GO:0004198">
    <property type="term" value="F:calcium-dependent cysteine-type endopeptidase activity"/>
    <property type="evidence" value="ECO:0007669"/>
    <property type="project" value="InterPro"/>
</dbReference>
<feature type="compositionally biased region" description="Polar residues" evidence="2">
    <location>
        <begin position="767"/>
        <end position="782"/>
    </location>
</feature>
<dbReference type="SUPFAM" id="SSF54001">
    <property type="entry name" value="Cysteine proteinases"/>
    <property type="match status" value="1"/>
</dbReference>
<evidence type="ECO:0000256" key="1">
    <source>
        <dbReference type="PROSITE-ProRule" id="PRU00239"/>
    </source>
</evidence>
<organism evidence="4 5">
    <name type="scientific">Vitrella brassicaformis (strain CCMP3155)</name>
    <dbReference type="NCBI Taxonomy" id="1169540"/>
    <lineage>
        <taxon>Eukaryota</taxon>
        <taxon>Sar</taxon>
        <taxon>Alveolata</taxon>
        <taxon>Colpodellida</taxon>
        <taxon>Vitrellaceae</taxon>
        <taxon>Vitrella</taxon>
    </lineage>
</organism>
<feature type="region of interest" description="Disordered" evidence="2">
    <location>
        <begin position="605"/>
        <end position="715"/>
    </location>
</feature>
<feature type="compositionally biased region" description="Pro residues" evidence="2">
    <location>
        <begin position="700"/>
        <end position="710"/>
    </location>
</feature>
<feature type="compositionally biased region" description="Polar residues" evidence="2">
    <location>
        <begin position="355"/>
        <end position="371"/>
    </location>
</feature>
<feature type="region of interest" description="Disordered" evidence="2">
    <location>
        <begin position="346"/>
        <end position="399"/>
    </location>
</feature>
<reference evidence="4 5" key="1">
    <citation type="submission" date="2014-11" db="EMBL/GenBank/DDBJ databases">
        <authorList>
            <person name="Zhu J."/>
            <person name="Qi W."/>
            <person name="Song R."/>
        </authorList>
    </citation>
    <scope>NUCLEOTIDE SEQUENCE [LARGE SCALE GENOMIC DNA]</scope>
</reference>
<gene>
    <name evidence="4" type="ORF">Vbra_21398</name>
</gene>
<feature type="region of interest" description="Disordered" evidence="2">
    <location>
        <begin position="763"/>
        <end position="796"/>
    </location>
</feature>
<dbReference type="InterPro" id="IPR038765">
    <property type="entry name" value="Papain-like_cys_pep_sf"/>
</dbReference>
<evidence type="ECO:0000313" key="4">
    <source>
        <dbReference type="EMBL" id="CEM14591.1"/>
    </source>
</evidence>
<feature type="compositionally biased region" description="Basic and acidic residues" evidence="2">
    <location>
        <begin position="1124"/>
        <end position="1133"/>
    </location>
</feature>
<dbReference type="GO" id="GO:0006508">
    <property type="term" value="P:proteolysis"/>
    <property type="evidence" value="ECO:0007669"/>
    <property type="project" value="InterPro"/>
</dbReference>
<feature type="compositionally biased region" description="Pro residues" evidence="2">
    <location>
        <begin position="487"/>
        <end position="499"/>
    </location>
</feature>
<feature type="region of interest" description="Disordered" evidence="2">
    <location>
        <begin position="1"/>
        <end position="50"/>
    </location>
</feature>
<feature type="region of interest" description="Disordered" evidence="2">
    <location>
        <begin position="1115"/>
        <end position="1163"/>
    </location>
</feature>
<feature type="region of interest" description="Disordered" evidence="2">
    <location>
        <begin position="1623"/>
        <end position="1652"/>
    </location>
</feature>
<dbReference type="PANTHER" id="PTHR48125">
    <property type="entry name" value="LP07818P1"/>
    <property type="match status" value="1"/>
</dbReference>